<feature type="region of interest" description="Disordered" evidence="1">
    <location>
        <begin position="751"/>
        <end position="857"/>
    </location>
</feature>
<evidence type="ECO:0000313" key="4">
    <source>
        <dbReference type="EMBL" id="KAJ8661881.1"/>
    </source>
</evidence>
<dbReference type="InterPro" id="IPR014756">
    <property type="entry name" value="Ig_E-set"/>
</dbReference>
<dbReference type="InterPro" id="IPR014752">
    <property type="entry name" value="Arrestin-like_C"/>
</dbReference>
<dbReference type="Gene3D" id="2.60.40.640">
    <property type="match status" value="1"/>
</dbReference>
<name>A0AAD7Y1T9_9FUNG</name>
<dbReference type="EMBL" id="JARTCD010000006">
    <property type="protein sequence ID" value="KAJ8661881.1"/>
    <property type="molecule type" value="Genomic_DNA"/>
</dbReference>
<feature type="region of interest" description="Disordered" evidence="1">
    <location>
        <begin position="533"/>
        <end position="626"/>
    </location>
</feature>
<feature type="compositionally biased region" description="Pro residues" evidence="1">
    <location>
        <begin position="756"/>
        <end position="770"/>
    </location>
</feature>
<comment type="caution">
    <text evidence="4">The sequence shown here is derived from an EMBL/GenBank/DDBJ whole genome shotgun (WGS) entry which is preliminary data.</text>
</comment>
<sequence>MKDVGFKTIDIIPADTVLDFIGQVQKTKRTEDGGIGEERMDGSIALRGQVVFTLGRPVKIRGMSVKFKGTVSTNASGLALQTPLLPKLKQALFGGKTTLPAGEHVVPFLLEIPNIYPASISLKRASIEYRVEVSVAIGLQKKSITASHPIELRRHLLRCKEMAPLVETQILEDTIPAKFHYAIDAPQIVCREQGVIPVAVKYLCFASQKPVRTIRTQIRQIELHSSSASGGARNRIIPGSNGRPHRRYVKRTVPALLHTVTEAQEKSTWKHPLVLRHELQPLLTPTLHAPLISIYHELEITFQFEHQFEDIKARIPIVVASIPSTKDTNINNNAFAFQLAGSRMPQYHFEMDQARLHDSCISVVVEKPARVREVNPVYDAESLQPDIHCRSLLGEPRLPVTSSSINLLQHSAADDDDDDDPYNQQHSNNSNNNSFNAKDSIGRSIRKFASANELSSILHDDGDDDQHNDDDDNQLMFPLERPRTTTPIAQRRKGGMQMPSIDVDLANGLKRRGKQQQPNNMATVDRNLMMSKARLQQAQRQSKQRSTAANASIPPPPSKISTMYDTAPSMLPPQDDAGSSIGSDSTSQSSRRPHSINSSSSADDSPIDDHLRSRPPSIVYATAPGLPAETELRPQEAYKMSLVEESFIPSCDLSPLATIASSTLLSPRTSLALRKSKASSHAIPLSTAIGARDSSVLDKDGEILRRIACTQQRLPSQPPPPKSPLPPVPPLPESAILKAKEAANALSNTNASIILPPAPPPQHPLPPPPSSSSASASAASSEKTNPYVYLELPPLPKDISKKKPSIDTTTRRMTKLYVEDSDDEVLDPLPPIPERHLAQNSTSSSSSSSCSSSVDHIPILPRLSLGTEFDISFE</sequence>
<protein>
    <recommendedName>
        <fullName evidence="6">Arrestin C-terminal-like domain-containing protein</fullName>
    </recommendedName>
</protein>
<feature type="compositionally biased region" description="Low complexity" evidence="1">
    <location>
        <begin position="841"/>
        <end position="853"/>
    </location>
</feature>
<dbReference type="InterPro" id="IPR011022">
    <property type="entry name" value="Arrestin_C-like"/>
</dbReference>
<feature type="compositionally biased region" description="Low complexity" evidence="1">
    <location>
        <begin position="579"/>
        <end position="604"/>
    </location>
</feature>
<dbReference type="InterPro" id="IPR011021">
    <property type="entry name" value="Arrestin-like_N"/>
</dbReference>
<evidence type="ECO:0008006" key="6">
    <source>
        <dbReference type="Google" id="ProtNLM"/>
    </source>
</evidence>
<organism evidence="4 5">
    <name type="scientific">Lichtheimia ornata</name>
    <dbReference type="NCBI Taxonomy" id="688661"/>
    <lineage>
        <taxon>Eukaryota</taxon>
        <taxon>Fungi</taxon>
        <taxon>Fungi incertae sedis</taxon>
        <taxon>Mucoromycota</taxon>
        <taxon>Mucoromycotina</taxon>
        <taxon>Mucoromycetes</taxon>
        <taxon>Mucorales</taxon>
        <taxon>Lichtheimiaceae</taxon>
        <taxon>Lichtheimia</taxon>
    </lineage>
</organism>
<dbReference type="Pfam" id="PF02752">
    <property type="entry name" value="Arrestin_C"/>
    <property type="match status" value="1"/>
</dbReference>
<dbReference type="Pfam" id="PF00339">
    <property type="entry name" value="Arrestin_N"/>
    <property type="match status" value="1"/>
</dbReference>
<evidence type="ECO:0000259" key="2">
    <source>
        <dbReference type="Pfam" id="PF00339"/>
    </source>
</evidence>
<proteinExistence type="predicted"/>
<feature type="compositionally biased region" description="Low complexity" evidence="1">
    <location>
        <begin position="427"/>
        <end position="436"/>
    </location>
</feature>
<feature type="region of interest" description="Disordered" evidence="1">
    <location>
        <begin position="711"/>
        <end position="732"/>
    </location>
</feature>
<feature type="domain" description="Arrestin-like N-terminal" evidence="2">
    <location>
        <begin position="93"/>
        <end position="136"/>
    </location>
</feature>
<dbReference type="AlphaFoldDB" id="A0AAD7Y1T9"/>
<keyword evidence="5" id="KW-1185">Reference proteome</keyword>
<dbReference type="Proteomes" id="UP001234581">
    <property type="component" value="Unassembled WGS sequence"/>
</dbReference>
<reference evidence="4 5" key="1">
    <citation type="submission" date="2023-03" db="EMBL/GenBank/DDBJ databases">
        <title>Genome sequence of Lichtheimia ornata CBS 291.66.</title>
        <authorList>
            <person name="Mohabir J.T."/>
            <person name="Shea T.P."/>
            <person name="Kurbessoian T."/>
            <person name="Berby B."/>
            <person name="Fontaine J."/>
            <person name="Livny J."/>
            <person name="Gnirke A."/>
            <person name="Stajich J.E."/>
            <person name="Cuomo C.A."/>
        </authorList>
    </citation>
    <scope>NUCLEOTIDE SEQUENCE [LARGE SCALE GENOMIC DNA]</scope>
    <source>
        <strain evidence="4">CBS 291.66</strain>
    </source>
</reference>
<evidence type="ECO:0000313" key="5">
    <source>
        <dbReference type="Proteomes" id="UP001234581"/>
    </source>
</evidence>
<feature type="compositionally biased region" description="Low complexity" evidence="1">
    <location>
        <begin position="771"/>
        <end position="781"/>
    </location>
</feature>
<feature type="domain" description="Arrestin C-terminal-like" evidence="3">
    <location>
        <begin position="195"/>
        <end position="323"/>
    </location>
</feature>
<feature type="region of interest" description="Disordered" evidence="1">
    <location>
        <begin position="457"/>
        <end position="495"/>
    </location>
</feature>
<dbReference type="RefSeq" id="XP_058346794.1">
    <property type="nucleotide sequence ID" value="XM_058482296.1"/>
</dbReference>
<evidence type="ECO:0000256" key="1">
    <source>
        <dbReference type="SAM" id="MobiDB-lite"/>
    </source>
</evidence>
<feature type="compositionally biased region" description="Pro residues" evidence="1">
    <location>
        <begin position="716"/>
        <end position="732"/>
    </location>
</feature>
<dbReference type="SUPFAM" id="SSF81296">
    <property type="entry name" value="E set domains"/>
    <property type="match status" value="1"/>
</dbReference>
<dbReference type="GeneID" id="83209630"/>
<gene>
    <name evidence="4" type="ORF">O0I10_002212</name>
</gene>
<evidence type="ECO:0000259" key="3">
    <source>
        <dbReference type="Pfam" id="PF02752"/>
    </source>
</evidence>
<feature type="region of interest" description="Disordered" evidence="1">
    <location>
        <begin position="411"/>
        <end position="438"/>
    </location>
</feature>
<accession>A0AAD7Y1T9</accession>
<feature type="compositionally biased region" description="Acidic residues" evidence="1">
    <location>
        <begin position="461"/>
        <end position="473"/>
    </location>
</feature>
<feature type="compositionally biased region" description="Polar residues" evidence="1">
    <location>
        <begin position="534"/>
        <end position="550"/>
    </location>
</feature>